<dbReference type="PATRIC" id="fig|328812.4.peg.2193"/>
<protein>
    <recommendedName>
        <fullName evidence="1">DUF6383 domain-containing protein</fullName>
    </recommendedName>
</protein>
<feature type="domain" description="DUF6383" evidence="1">
    <location>
        <begin position="1058"/>
        <end position="1132"/>
    </location>
</feature>
<dbReference type="Proteomes" id="UP000036166">
    <property type="component" value="Unassembled WGS sequence"/>
</dbReference>
<sequence length="1133" mass="124019">MAAALATGSVFAQTYDADANFAYRLGQTGYTNIAGNKNPVLDPANGWLKTVTGAPWVKDVKQVEEGLWYQLEVKDGSTPIADVLIQERDTKTGKIYLRVVEKNESGKAPLTASLWKIKYTAEDGVSGGKFTFVNKETGYELSFDQTLAQDANVEYLSKGINEWNWYLNNNGAQVMGWTKLYSVYTDPADASKKLVMTLKKATSTTDNDAINSALKDNGYAVKTTTNVDAAVTSLVAVHIDALPSNPNDVDGLEIKPVVAAPFFMTKEDFNNRLDADGKDFFKFAVEEDVTGAEVLEQEYVAVKSVVADPSTTFGSAYENFNLSFQLKSAPTKYLQIDTKRYEEEKLPSVSPSVGLKADVIPAGASNNIMARAMFRATYYPTNDSLLLEPLHAGIQTDEEYNNQTAFASCKAGQGFTVKGEETSTGSGISYITSANSVVNASVKDYDEKTVAFTTVKLANGKYVITPAPASKAGFAVKISIEQDFAYLKRAEDLTYDKLYQIKEKSEYIVCNFKGTMQLDAPTENQNYDNMPATMWTFGKKGNEQVVIKNREFANEVFDGQLYVDPDGNYFIINKEYTGFAPTGSLLKDRVAYTMPAVTATNALTRADHGYFDAGDNLLAKKFTFELNDNLVSEHFLDLTSDKFFVPTAKANSKTHYEFFEAGTVDFGSKVGELKPLKRKAYYVKVWDDNLVDNDKTWIYQVIENGKPTYYKAMTEAEAAAATPALEKAAFFFKSDEVMGETETYVLIKTDGTTNNVAESQASCESTAKLAFDDLNNLPSQPSTTFAIRPAEVKLYRGLTADKTVKFFLERGTASEYLFENSKSETFGFLGLTSEGVHQAEGYNPSMAVFEVGNNAGLMPEFLFAVDTATVEDGFWCPIHGYELTNKCEHAEEYKGYMTGRFLINMKNSAKDYKFESYDRLGFVEGIYQGGKLYILEATDPLKENAVTLESLKVAEEKGGVIDPEKLVELTPVTKASPYTFSLRLIDRDDESKFFIESERATVGSFTGGWIKVQNGCPVIARHTATNGSSEDHEGTNGSIDEIMRDAQIFTLSEGNDVPTSNEAIEAVSTIKVVAVDGGVRVLGAAGKTVKVANVLGQTVSSTVVSSDDATIAAPAGVVFVSVEGEAAVKAIVK</sequence>
<evidence type="ECO:0000313" key="3">
    <source>
        <dbReference type="Proteomes" id="UP000036166"/>
    </source>
</evidence>
<evidence type="ECO:0000259" key="1">
    <source>
        <dbReference type="Pfam" id="PF19910"/>
    </source>
</evidence>
<reference evidence="2 3" key="1">
    <citation type="submission" date="2015-06" db="EMBL/GenBank/DDBJ databases">
        <title>Draft Genome Sequence of Parabacteroides goldsteinii with Putative Novel Metallo-Beta-Lactamases Isolated from a Blood Culture from a Human Patient.</title>
        <authorList>
            <person name="Krogh T.J."/>
            <person name="Agergaard C.N."/>
            <person name="Moller-Jensen J."/>
            <person name="Justesen U.S."/>
        </authorList>
    </citation>
    <scope>NUCLEOTIDE SEQUENCE [LARGE SCALE GENOMIC DNA]</scope>
    <source>
        <strain evidence="2 3">910340</strain>
    </source>
</reference>
<dbReference type="Pfam" id="PF19910">
    <property type="entry name" value="DUF6383"/>
    <property type="match status" value="1"/>
</dbReference>
<evidence type="ECO:0000313" key="2">
    <source>
        <dbReference type="EMBL" id="KMM34133.1"/>
    </source>
</evidence>
<accession>A0A0J6CLU2</accession>
<proteinExistence type="predicted"/>
<dbReference type="InterPro" id="IPR045963">
    <property type="entry name" value="DUF6383"/>
</dbReference>
<comment type="caution">
    <text evidence="2">The sequence shown here is derived from an EMBL/GenBank/DDBJ whole genome shotgun (WGS) entry which is preliminary data.</text>
</comment>
<gene>
    <name evidence="2" type="ORF">ACM15_08345</name>
</gene>
<name>A0A0J6CLU2_9BACT</name>
<dbReference type="AlphaFoldDB" id="A0A0J6CLU2"/>
<dbReference type="EMBL" id="LFJV01000022">
    <property type="protein sequence ID" value="KMM34133.1"/>
    <property type="molecule type" value="Genomic_DNA"/>
</dbReference>
<organism evidence="2 3">
    <name type="scientific">Parabacteroides goldsteinii</name>
    <dbReference type="NCBI Taxonomy" id="328812"/>
    <lineage>
        <taxon>Bacteria</taxon>
        <taxon>Pseudomonadati</taxon>
        <taxon>Bacteroidota</taxon>
        <taxon>Bacteroidia</taxon>
        <taxon>Bacteroidales</taxon>
        <taxon>Tannerellaceae</taxon>
        <taxon>Parabacteroides</taxon>
    </lineage>
</organism>